<dbReference type="KEGG" id="eus:EUTSA_v10001722mg"/>
<dbReference type="PROSITE" id="PS52045">
    <property type="entry name" value="NEPROSIN_PEP_CD"/>
    <property type="match status" value="1"/>
</dbReference>
<proteinExistence type="predicted"/>
<keyword evidence="2" id="KW-0732">Signal</keyword>
<dbReference type="STRING" id="72664.V4L9N7"/>
<dbReference type="Pfam" id="PF03080">
    <property type="entry name" value="Neprosin"/>
    <property type="match status" value="1"/>
</dbReference>
<feature type="compositionally biased region" description="Polar residues" evidence="1">
    <location>
        <begin position="148"/>
        <end position="161"/>
    </location>
</feature>
<dbReference type="EMBL" id="KI517481">
    <property type="protein sequence ID" value="ESQ39067.1"/>
    <property type="molecule type" value="Genomic_DNA"/>
</dbReference>
<dbReference type="PANTHER" id="PTHR31589">
    <property type="entry name" value="PROTEIN, PUTATIVE (DUF239)-RELATED-RELATED"/>
    <property type="match status" value="1"/>
</dbReference>
<dbReference type="eggNOG" id="ENOG502QVB2">
    <property type="taxonomic scope" value="Eukaryota"/>
</dbReference>
<dbReference type="InterPro" id="IPR053168">
    <property type="entry name" value="Glutamic_endopeptidase"/>
</dbReference>
<sequence>MGNFVLSILIIAAILTRSECSNTQDAEIDLSNTQDAEIDRLLKKLNKPALKSIKSPDGDIIDCIHMKNHPIYDHPLFQNHTIQLRPSSFPRKRNNESSNTRKNSNIVTQLWRANGRCPKNSIPIIRTRREDILRAKSIKTYGKKDPNSFPQPKSANTPSSNLTHEHSVLVSVGRFHGAKATISLWKPYVQKPKEFSLAQIWLLAGVSSEMNSIEAGWQVLNFYGDDNPRYFAYWTADGYKDTGCYNLKCPGFVTVNQDFALGAAVSPISSIDGDQYHIPTSIWKDTRSGHWWLKFHDHIFVGYWPSSLFKDLKDCATNVQWGGEITDAKDGSQHTTTQMGSGRFAEEGYEKASYFRNIEIVDEGEFMKPPVGPFPFMTKEYLLYKE</sequence>
<dbReference type="Gene3D" id="3.90.1320.10">
    <property type="entry name" value="Outer-capsid protein sigma 3, large lobe"/>
    <property type="match status" value="1"/>
</dbReference>
<dbReference type="Proteomes" id="UP000030689">
    <property type="component" value="Unassembled WGS sequence"/>
</dbReference>
<feature type="domain" description="Neprosin PEP catalytic" evidence="3">
    <location>
        <begin position="154"/>
        <end position="386"/>
    </location>
</feature>
<feature type="region of interest" description="Disordered" evidence="1">
    <location>
        <begin position="141"/>
        <end position="161"/>
    </location>
</feature>
<dbReference type="Pfam" id="PF14365">
    <property type="entry name" value="Neprosin_AP"/>
    <property type="match status" value="1"/>
</dbReference>
<feature type="signal peptide" evidence="2">
    <location>
        <begin position="1"/>
        <end position="20"/>
    </location>
</feature>
<gene>
    <name evidence="4" type="ORF">EUTSA_v10001722mg</name>
</gene>
<dbReference type="InterPro" id="IPR025521">
    <property type="entry name" value="Neprosin_propep"/>
</dbReference>
<reference evidence="4 5" key="1">
    <citation type="journal article" date="2013" name="Front. Plant Sci.">
        <title>The Reference Genome of the Halophytic Plant Eutrema salsugineum.</title>
        <authorList>
            <person name="Yang R."/>
            <person name="Jarvis D.E."/>
            <person name="Chen H."/>
            <person name="Beilstein M.A."/>
            <person name="Grimwood J."/>
            <person name="Jenkins J."/>
            <person name="Shu S."/>
            <person name="Prochnik S."/>
            <person name="Xin M."/>
            <person name="Ma C."/>
            <person name="Schmutz J."/>
            <person name="Wing R.A."/>
            <person name="Mitchell-Olds T."/>
            <person name="Schumaker K.S."/>
            <person name="Wang X."/>
        </authorList>
    </citation>
    <scope>NUCLEOTIDE SEQUENCE [LARGE SCALE GENOMIC DNA]</scope>
</reference>
<name>V4L9N7_EUTSA</name>
<evidence type="ECO:0000256" key="2">
    <source>
        <dbReference type="SAM" id="SignalP"/>
    </source>
</evidence>
<dbReference type="InterPro" id="IPR004314">
    <property type="entry name" value="Neprosin"/>
</dbReference>
<evidence type="ECO:0000256" key="1">
    <source>
        <dbReference type="SAM" id="MobiDB-lite"/>
    </source>
</evidence>
<evidence type="ECO:0000259" key="3">
    <source>
        <dbReference type="PROSITE" id="PS52045"/>
    </source>
</evidence>
<accession>V4L9N7</accession>
<dbReference type="Gramene" id="ESQ39067">
    <property type="protein sequence ID" value="ESQ39067"/>
    <property type="gene ID" value="EUTSA_v10001722mg"/>
</dbReference>
<dbReference type="OMA" id="VGTSPFM"/>
<protein>
    <recommendedName>
        <fullName evidence="3">Neprosin PEP catalytic domain-containing protein</fullName>
    </recommendedName>
</protein>
<evidence type="ECO:0000313" key="4">
    <source>
        <dbReference type="EMBL" id="ESQ39067.1"/>
    </source>
</evidence>
<keyword evidence="5" id="KW-1185">Reference proteome</keyword>
<feature type="chain" id="PRO_5004721682" description="Neprosin PEP catalytic domain-containing protein" evidence="2">
    <location>
        <begin position="21"/>
        <end position="386"/>
    </location>
</feature>
<evidence type="ECO:0000313" key="5">
    <source>
        <dbReference type="Proteomes" id="UP000030689"/>
    </source>
</evidence>
<dbReference type="AlphaFoldDB" id="V4L9N7"/>
<organism evidence="4 5">
    <name type="scientific">Eutrema salsugineum</name>
    <name type="common">Saltwater cress</name>
    <name type="synonym">Sisymbrium salsugineum</name>
    <dbReference type="NCBI Taxonomy" id="72664"/>
    <lineage>
        <taxon>Eukaryota</taxon>
        <taxon>Viridiplantae</taxon>
        <taxon>Streptophyta</taxon>
        <taxon>Embryophyta</taxon>
        <taxon>Tracheophyta</taxon>
        <taxon>Spermatophyta</taxon>
        <taxon>Magnoliopsida</taxon>
        <taxon>eudicotyledons</taxon>
        <taxon>Gunneridae</taxon>
        <taxon>Pentapetalae</taxon>
        <taxon>rosids</taxon>
        <taxon>malvids</taxon>
        <taxon>Brassicales</taxon>
        <taxon>Brassicaceae</taxon>
        <taxon>Eutremeae</taxon>
        <taxon>Eutrema</taxon>
    </lineage>
</organism>
<dbReference type="PANTHER" id="PTHR31589:SF198">
    <property type="entry name" value="NEP-INTERACTING PROTEIN 1"/>
    <property type="match status" value="1"/>
</dbReference>